<proteinExistence type="predicted"/>
<dbReference type="GO" id="GO:0004497">
    <property type="term" value="F:monooxygenase activity"/>
    <property type="evidence" value="ECO:0007669"/>
    <property type="project" value="UniProtKB-KW"/>
</dbReference>
<keyword evidence="3" id="KW-0274">FAD</keyword>
<evidence type="ECO:0000313" key="6">
    <source>
        <dbReference type="Proteomes" id="UP001501009"/>
    </source>
</evidence>
<dbReference type="EMBL" id="BAABDE010000017">
    <property type="protein sequence ID" value="GAA3799064.1"/>
    <property type="molecule type" value="Genomic_DNA"/>
</dbReference>
<comment type="caution">
    <text evidence="5">The sequence shown here is derived from an EMBL/GenBank/DDBJ whole genome shotgun (WGS) entry which is preliminary data.</text>
</comment>
<keyword evidence="6" id="KW-1185">Reference proteome</keyword>
<dbReference type="Proteomes" id="UP001501009">
    <property type="component" value="Unassembled WGS sequence"/>
</dbReference>
<dbReference type="Pfam" id="PF01494">
    <property type="entry name" value="FAD_binding_3"/>
    <property type="match status" value="1"/>
</dbReference>
<dbReference type="InterPro" id="IPR002938">
    <property type="entry name" value="FAD-bd"/>
</dbReference>
<dbReference type="PANTHER" id="PTHR43004:SF19">
    <property type="entry name" value="BINDING MONOOXYGENASE, PUTATIVE (JCVI)-RELATED"/>
    <property type="match status" value="1"/>
</dbReference>
<gene>
    <name evidence="5" type="ORF">GCM10022403_036260</name>
</gene>
<dbReference type="InterPro" id="IPR050641">
    <property type="entry name" value="RIFMO-like"/>
</dbReference>
<evidence type="ECO:0000256" key="1">
    <source>
        <dbReference type="ARBA" id="ARBA00001974"/>
    </source>
</evidence>
<dbReference type="Gene3D" id="3.40.30.120">
    <property type="match status" value="1"/>
</dbReference>
<dbReference type="PANTHER" id="PTHR43004">
    <property type="entry name" value="TRK SYSTEM POTASSIUM UPTAKE PROTEIN"/>
    <property type="match status" value="1"/>
</dbReference>
<dbReference type="Gene3D" id="3.50.50.60">
    <property type="entry name" value="FAD/NAD(P)-binding domain"/>
    <property type="match status" value="1"/>
</dbReference>
<dbReference type="SUPFAM" id="SSF51905">
    <property type="entry name" value="FAD/NAD(P)-binding domain"/>
    <property type="match status" value="1"/>
</dbReference>
<evidence type="ECO:0000313" key="5">
    <source>
        <dbReference type="EMBL" id="GAA3799064.1"/>
    </source>
</evidence>
<dbReference type="PRINTS" id="PR00420">
    <property type="entry name" value="RNGMNOXGNASE"/>
</dbReference>
<feature type="domain" description="FAD-binding" evidence="4">
    <location>
        <begin position="5"/>
        <end position="334"/>
    </location>
</feature>
<keyword evidence="5" id="KW-0560">Oxidoreductase</keyword>
<reference evidence="6" key="1">
    <citation type="journal article" date="2019" name="Int. J. Syst. Evol. Microbiol.">
        <title>The Global Catalogue of Microorganisms (GCM) 10K type strain sequencing project: providing services to taxonomists for standard genome sequencing and annotation.</title>
        <authorList>
            <consortium name="The Broad Institute Genomics Platform"/>
            <consortium name="The Broad Institute Genome Sequencing Center for Infectious Disease"/>
            <person name="Wu L."/>
            <person name="Ma J."/>
        </authorList>
    </citation>
    <scope>NUCLEOTIDE SEQUENCE [LARGE SCALE GENOMIC DNA]</scope>
    <source>
        <strain evidence="6">JCM 17138</strain>
    </source>
</reference>
<sequence>MTRNADVLVVGAGPTGLLLAGDLAAAGVRVTLLERRERAADPGMTRAFAVHARTLEVLDARGLADELVARGRTAPVVGLFGRIELRLHRLRTRFPFVLITPQYHVEELLERRALAAGARIVRGAEVVALRQRADGVAVDTAAKGTFGASYVVGCDGVRSAVRRLTGIGFPGRSVVRSVMLADVRLKAVPADAVTTNSNKYGFASLVPFGDGWYRAIGRIAGDDRPDDAPATPEELSGLLRRVLGTDFGMHDPRWISRFHSDERQAVRYRDGRVLLAGDAAHVHSPAGGMGMNTGLQDAANLGWKLAAVAQGRAGEPLLDSYEGERHPVGKQALRVSGAITRGVLNTPRSGLVRQLRDAALPLLSLANSLTGVGERLLSGIGIAYPSPPGSHRLTGRRAPDLRIAGGQRLYEVLRDGRFVLITAGHPVPETDWLRVVAPDGPLRTTLLIRPDGHIAWAADTPHPEQLHTALERWTRTRAGSRIRS</sequence>
<evidence type="ECO:0000256" key="2">
    <source>
        <dbReference type="ARBA" id="ARBA00022630"/>
    </source>
</evidence>
<evidence type="ECO:0000256" key="3">
    <source>
        <dbReference type="ARBA" id="ARBA00022827"/>
    </source>
</evidence>
<keyword evidence="2" id="KW-0285">Flavoprotein</keyword>
<dbReference type="RefSeq" id="WP_275778400.1">
    <property type="nucleotide sequence ID" value="NZ_BAABDE010000017.1"/>
</dbReference>
<protein>
    <submittedName>
        <fullName evidence="5">FAD-dependent monooxygenase</fullName>
    </submittedName>
</protein>
<comment type="cofactor">
    <cofactor evidence="1">
        <name>FAD</name>
        <dbReference type="ChEBI" id="CHEBI:57692"/>
    </cofactor>
</comment>
<accession>A0ABP7HQX9</accession>
<dbReference type="Pfam" id="PF21274">
    <property type="entry name" value="Rng_hyd_C"/>
    <property type="match status" value="1"/>
</dbReference>
<name>A0ABP7HQX9_9ACTN</name>
<evidence type="ECO:0000259" key="4">
    <source>
        <dbReference type="Pfam" id="PF01494"/>
    </source>
</evidence>
<dbReference type="InterPro" id="IPR036188">
    <property type="entry name" value="FAD/NAD-bd_sf"/>
</dbReference>
<keyword evidence="5" id="KW-0503">Monooxygenase</keyword>
<organism evidence="5 6">
    <name type="scientific">Streptomyces coacervatus</name>
    <dbReference type="NCBI Taxonomy" id="647381"/>
    <lineage>
        <taxon>Bacteria</taxon>
        <taxon>Bacillati</taxon>
        <taxon>Actinomycetota</taxon>
        <taxon>Actinomycetes</taxon>
        <taxon>Kitasatosporales</taxon>
        <taxon>Streptomycetaceae</taxon>
        <taxon>Streptomyces</taxon>
    </lineage>
</organism>
<dbReference type="Gene3D" id="3.30.70.2450">
    <property type="match status" value="1"/>
</dbReference>